<dbReference type="Proteomes" id="UP001159427">
    <property type="component" value="Unassembled WGS sequence"/>
</dbReference>
<accession>A0ABN8MLD2</accession>
<reference evidence="2 3" key="1">
    <citation type="submission" date="2022-05" db="EMBL/GenBank/DDBJ databases">
        <authorList>
            <consortium name="Genoscope - CEA"/>
            <person name="William W."/>
        </authorList>
    </citation>
    <scope>NUCLEOTIDE SEQUENCE [LARGE SCALE GENOMIC DNA]</scope>
</reference>
<proteinExistence type="predicted"/>
<evidence type="ECO:0000313" key="2">
    <source>
        <dbReference type="EMBL" id="CAH3029000.1"/>
    </source>
</evidence>
<gene>
    <name evidence="2" type="ORF">PEVE_00035337</name>
</gene>
<keyword evidence="3" id="KW-1185">Reference proteome</keyword>
<feature type="non-terminal residue" evidence="2">
    <location>
        <position position="107"/>
    </location>
</feature>
<feature type="region of interest" description="Disordered" evidence="1">
    <location>
        <begin position="69"/>
        <end position="107"/>
    </location>
</feature>
<organism evidence="2 3">
    <name type="scientific">Porites evermanni</name>
    <dbReference type="NCBI Taxonomy" id="104178"/>
    <lineage>
        <taxon>Eukaryota</taxon>
        <taxon>Metazoa</taxon>
        <taxon>Cnidaria</taxon>
        <taxon>Anthozoa</taxon>
        <taxon>Hexacorallia</taxon>
        <taxon>Scleractinia</taxon>
        <taxon>Fungiina</taxon>
        <taxon>Poritidae</taxon>
        <taxon>Porites</taxon>
    </lineage>
</organism>
<protein>
    <submittedName>
        <fullName evidence="2">Uncharacterized protein</fullName>
    </submittedName>
</protein>
<comment type="caution">
    <text evidence="2">The sequence shown here is derived from an EMBL/GenBank/DDBJ whole genome shotgun (WGS) entry which is preliminary data.</text>
</comment>
<sequence length="107" mass="12158">MLVDLGSDVSVVKADKTDAKHLEFLTNLGRTMKEFELYLGFAQKANKTKYTTGVASVQGAEKFTEPHLKSEKIRRQPPWHAYTTKEIEEEPEAEQVKTLAVRHPKSK</sequence>
<evidence type="ECO:0000256" key="1">
    <source>
        <dbReference type="SAM" id="MobiDB-lite"/>
    </source>
</evidence>
<dbReference type="EMBL" id="CALNXI010000546">
    <property type="protein sequence ID" value="CAH3029000.1"/>
    <property type="molecule type" value="Genomic_DNA"/>
</dbReference>
<evidence type="ECO:0000313" key="3">
    <source>
        <dbReference type="Proteomes" id="UP001159427"/>
    </source>
</evidence>
<name>A0ABN8MLD2_9CNID</name>